<evidence type="ECO:0000256" key="1">
    <source>
        <dbReference type="SAM" id="Phobius"/>
    </source>
</evidence>
<protein>
    <submittedName>
        <fullName evidence="2">Uncharacterized protein</fullName>
    </submittedName>
</protein>
<reference evidence="2 3" key="1">
    <citation type="submission" date="2023-11" db="EMBL/GenBank/DDBJ databases">
        <authorList>
            <person name="Okamura Y."/>
        </authorList>
    </citation>
    <scope>NUCLEOTIDE SEQUENCE [LARGE SCALE GENOMIC DNA]</scope>
</reference>
<name>A0AAV1IY97_9NEOP</name>
<comment type="caution">
    <text evidence="2">The sequence shown here is derived from an EMBL/GenBank/DDBJ whole genome shotgun (WGS) entry which is preliminary data.</text>
</comment>
<proteinExistence type="predicted"/>
<feature type="transmembrane region" description="Helical" evidence="1">
    <location>
        <begin position="20"/>
        <end position="39"/>
    </location>
</feature>
<dbReference type="AlphaFoldDB" id="A0AAV1IY97"/>
<keyword evidence="1" id="KW-1133">Transmembrane helix</keyword>
<dbReference type="Proteomes" id="UP001497472">
    <property type="component" value="Unassembled WGS sequence"/>
</dbReference>
<sequence>MLPKEPKSNLKRILKTTAGVIFVVEAAGVALTYGLWYRLNTERDFRLYMHKNYSWVLEGYYSLGEKVGGLRTREVDKKIWENEGKI</sequence>
<dbReference type="PANTHER" id="PTHR38001:SF1">
    <property type="entry name" value="PROTEIN CEBPZOS"/>
    <property type="match status" value="1"/>
</dbReference>
<evidence type="ECO:0000313" key="2">
    <source>
        <dbReference type="EMBL" id="CAK1540725.1"/>
    </source>
</evidence>
<accession>A0AAV1IY97</accession>
<keyword evidence="3" id="KW-1185">Reference proteome</keyword>
<gene>
    <name evidence="2" type="ORF">LNINA_LOCUS757</name>
</gene>
<dbReference type="PANTHER" id="PTHR38001">
    <property type="entry name" value="PROTEIN CEBPZOS"/>
    <property type="match status" value="1"/>
</dbReference>
<keyword evidence="1" id="KW-0812">Transmembrane</keyword>
<evidence type="ECO:0000313" key="3">
    <source>
        <dbReference type="Proteomes" id="UP001497472"/>
    </source>
</evidence>
<dbReference type="InterPro" id="IPR037764">
    <property type="entry name" value="CEBPZOS"/>
</dbReference>
<organism evidence="2 3">
    <name type="scientific">Leptosia nina</name>
    <dbReference type="NCBI Taxonomy" id="320188"/>
    <lineage>
        <taxon>Eukaryota</taxon>
        <taxon>Metazoa</taxon>
        <taxon>Ecdysozoa</taxon>
        <taxon>Arthropoda</taxon>
        <taxon>Hexapoda</taxon>
        <taxon>Insecta</taxon>
        <taxon>Pterygota</taxon>
        <taxon>Neoptera</taxon>
        <taxon>Endopterygota</taxon>
        <taxon>Lepidoptera</taxon>
        <taxon>Glossata</taxon>
        <taxon>Ditrysia</taxon>
        <taxon>Papilionoidea</taxon>
        <taxon>Pieridae</taxon>
        <taxon>Pierinae</taxon>
        <taxon>Leptosia</taxon>
    </lineage>
</organism>
<dbReference type="EMBL" id="CAVLEF010000001">
    <property type="protein sequence ID" value="CAK1540725.1"/>
    <property type="molecule type" value="Genomic_DNA"/>
</dbReference>
<keyword evidence="1" id="KW-0472">Membrane</keyword>